<feature type="transmembrane region" description="Helical" evidence="1">
    <location>
        <begin position="179"/>
        <end position="201"/>
    </location>
</feature>
<proteinExistence type="predicted"/>
<evidence type="ECO:0000313" key="4">
    <source>
        <dbReference type="EnsemblMetazoa" id="CapteP206505"/>
    </source>
</evidence>
<dbReference type="AlphaFoldDB" id="R7T4P7"/>
<protein>
    <recommendedName>
        <fullName evidence="2">Neurotransmitter-gated ion-channel ligand-binding domain-containing protein</fullName>
    </recommendedName>
</protein>
<dbReference type="EMBL" id="AMQN01003528">
    <property type="status" value="NOT_ANNOTATED_CDS"/>
    <property type="molecule type" value="Genomic_DNA"/>
</dbReference>
<keyword evidence="1" id="KW-0812">Transmembrane</keyword>
<feature type="domain" description="Neurotransmitter-gated ion-channel ligand-binding" evidence="2">
    <location>
        <begin position="32"/>
        <end position="125"/>
    </location>
</feature>
<reference evidence="5" key="1">
    <citation type="submission" date="2012-12" db="EMBL/GenBank/DDBJ databases">
        <authorList>
            <person name="Hellsten U."/>
            <person name="Grimwood J."/>
            <person name="Chapman J.A."/>
            <person name="Shapiro H."/>
            <person name="Aerts A."/>
            <person name="Otillar R.P."/>
            <person name="Terry A.Y."/>
            <person name="Boore J.L."/>
            <person name="Simakov O."/>
            <person name="Marletaz F."/>
            <person name="Cho S.-J."/>
            <person name="Edsinger-Gonzales E."/>
            <person name="Havlak P."/>
            <person name="Kuo D.-H."/>
            <person name="Larsson T."/>
            <person name="Lv J."/>
            <person name="Arendt D."/>
            <person name="Savage R."/>
            <person name="Osoegawa K."/>
            <person name="de Jong P."/>
            <person name="Lindberg D.R."/>
            <person name="Seaver E.C."/>
            <person name="Weisblat D.A."/>
            <person name="Putnam N.H."/>
            <person name="Grigoriev I.V."/>
            <person name="Rokhsar D.S."/>
        </authorList>
    </citation>
    <scope>NUCLEOTIDE SEQUENCE</scope>
    <source>
        <strain evidence="5">I ESC-2004</strain>
    </source>
</reference>
<dbReference type="STRING" id="283909.R7T4P7"/>
<dbReference type="InterPro" id="IPR006202">
    <property type="entry name" value="Neur_chan_lig-bd"/>
</dbReference>
<dbReference type="SUPFAM" id="SSF63712">
    <property type="entry name" value="Nicotinic receptor ligand binding domain-like"/>
    <property type="match status" value="1"/>
</dbReference>
<keyword evidence="5" id="KW-1185">Reference proteome</keyword>
<dbReference type="InterPro" id="IPR036734">
    <property type="entry name" value="Neur_chan_lig-bd_sf"/>
</dbReference>
<dbReference type="SUPFAM" id="SSF90112">
    <property type="entry name" value="Neurotransmitter-gated ion-channel transmembrane pore"/>
    <property type="match status" value="1"/>
</dbReference>
<dbReference type="Gene3D" id="2.70.170.10">
    <property type="entry name" value="Neurotransmitter-gated ion-channel ligand-binding domain"/>
    <property type="match status" value="1"/>
</dbReference>
<dbReference type="EnsemblMetazoa" id="CapteT206505">
    <property type="protein sequence ID" value="CapteP206505"/>
    <property type="gene ID" value="CapteG206505"/>
</dbReference>
<sequence length="272" mass="30933">MVVGVCIKAVEFVLAKLLNQRKRFVLCAGIYAWDSSEYGGQRYIAIPSDKIWTPDIYDVNTAVATRKSRITMVSAASTGFMFWTPHHEFIVGCVIDVKAFTFESTHVQCGFSKSLRKAPHLTCRLQPYHKSPSDLSTSLQNIRQAQTWGLWVCLEPMWFASSFDKHCTAKFRSQISESLYYSVNLGMIPLCIMLISLVVNVSMRNEVSQPMSPFVKKVLIEKLGFILRVRCLINECRPLQPKELKQLEDARLIMCSVRDQVTSTINTVAHKK</sequence>
<dbReference type="EMBL" id="KB312025">
    <property type="protein sequence ID" value="ELT88042.1"/>
    <property type="molecule type" value="Genomic_DNA"/>
</dbReference>
<keyword evidence="1" id="KW-1133">Transmembrane helix</keyword>
<name>R7T4P7_CAPTE</name>
<evidence type="ECO:0000256" key="1">
    <source>
        <dbReference type="SAM" id="Phobius"/>
    </source>
</evidence>
<dbReference type="Pfam" id="PF02931">
    <property type="entry name" value="Neur_chan_LBD"/>
    <property type="match status" value="1"/>
</dbReference>
<dbReference type="Proteomes" id="UP000014760">
    <property type="component" value="Unassembled WGS sequence"/>
</dbReference>
<gene>
    <name evidence="3" type="ORF">CAPTEDRAFT_206505</name>
</gene>
<reference evidence="3 5" key="2">
    <citation type="journal article" date="2013" name="Nature">
        <title>Insights into bilaterian evolution from three spiralian genomes.</title>
        <authorList>
            <person name="Simakov O."/>
            <person name="Marletaz F."/>
            <person name="Cho S.J."/>
            <person name="Edsinger-Gonzales E."/>
            <person name="Havlak P."/>
            <person name="Hellsten U."/>
            <person name="Kuo D.H."/>
            <person name="Larsson T."/>
            <person name="Lv J."/>
            <person name="Arendt D."/>
            <person name="Savage R."/>
            <person name="Osoegawa K."/>
            <person name="de Jong P."/>
            <person name="Grimwood J."/>
            <person name="Chapman J.A."/>
            <person name="Shapiro H."/>
            <person name="Aerts A."/>
            <person name="Otillar R.P."/>
            <person name="Terry A.Y."/>
            <person name="Boore J.L."/>
            <person name="Grigoriev I.V."/>
            <person name="Lindberg D.R."/>
            <person name="Seaver E.C."/>
            <person name="Weisblat D.A."/>
            <person name="Putnam N.H."/>
            <person name="Rokhsar D.S."/>
        </authorList>
    </citation>
    <scope>NUCLEOTIDE SEQUENCE</scope>
    <source>
        <strain evidence="3 5">I ESC-2004</strain>
    </source>
</reference>
<dbReference type="GO" id="GO:0016020">
    <property type="term" value="C:membrane"/>
    <property type="evidence" value="ECO:0007669"/>
    <property type="project" value="InterPro"/>
</dbReference>
<dbReference type="InterPro" id="IPR036719">
    <property type="entry name" value="Neuro-gated_channel_TM_sf"/>
</dbReference>
<reference evidence="4" key="3">
    <citation type="submission" date="2015-06" db="UniProtKB">
        <authorList>
            <consortium name="EnsemblMetazoa"/>
        </authorList>
    </citation>
    <scope>IDENTIFICATION</scope>
</reference>
<organism evidence="3">
    <name type="scientific">Capitella teleta</name>
    <name type="common">Polychaete worm</name>
    <dbReference type="NCBI Taxonomy" id="283909"/>
    <lineage>
        <taxon>Eukaryota</taxon>
        <taxon>Metazoa</taxon>
        <taxon>Spiralia</taxon>
        <taxon>Lophotrochozoa</taxon>
        <taxon>Annelida</taxon>
        <taxon>Polychaeta</taxon>
        <taxon>Sedentaria</taxon>
        <taxon>Scolecida</taxon>
        <taxon>Capitellidae</taxon>
        <taxon>Capitella</taxon>
    </lineage>
</organism>
<dbReference type="HOGENOM" id="CLU_1023952_0_0_1"/>
<keyword evidence="1" id="KW-0472">Membrane</keyword>
<evidence type="ECO:0000313" key="3">
    <source>
        <dbReference type="EMBL" id="ELT88042.1"/>
    </source>
</evidence>
<accession>R7T4P7</accession>
<evidence type="ECO:0000313" key="5">
    <source>
        <dbReference type="Proteomes" id="UP000014760"/>
    </source>
</evidence>
<dbReference type="GO" id="GO:0005230">
    <property type="term" value="F:extracellular ligand-gated monoatomic ion channel activity"/>
    <property type="evidence" value="ECO:0007669"/>
    <property type="project" value="InterPro"/>
</dbReference>
<evidence type="ECO:0000259" key="2">
    <source>
        <dbReference type="Pfam" id="PF02931"/>
    </source>
</evidence>